<comment type="subcellular location">
    <subcellularLocation>
        <location evidence="1">Cell membrane</location>
    </subcellularLocation>
</comment>
<dbReference type="Gene3D" id="3.30.200.20">
    <property type="entry name" value="Phosphorylase Kinase, domain 1"/>
    <property type="match status" value="5"/>
</dbReference>
<dbReference type="InterPro" id="IPR001245">
    <property type="entry name" value="Ser-Thr/Tyr_kinase_cat_dom"/>
</dbReference>
<keyword evidence="6" id="KW-1185">Reference proteome</keyword>
<evidence type="ECO:0000313" key="5">
    <source>
        <dbReference type="EMBL" id="KAH0861078.1"/>
    </source>
</evidence>
<evidence type="ECO:0000256" key="3">
    <source>
        <dbReference type="SAM" id="MobiDB-lite"/>
    </source>
</evidence>
<evidence type="ECO:0000256" key="2">
    <source>
        <dbReference type="ARBA" id="ARBA00022475"/>
    </source>
</evidence>
<dbReference type="EMBL" id="JAGKQM010000019">
    <property type="protein sequence ID" value="KAH0861078.1"/>
    <property type="molecule type" value="Genomic_DNA"/>
</dbReference>
<feature type="domain" description="Protein kinase" evidence="4">
    <location>
        <begin position="901"/>
        <end position="1185"/>
    </location>
</feature>
<gene>
    <name evidence="5" type="ORF">HID58_089339</name>
</gene>
<dbReference type="PROSITE" id="PS50011">
    <property type="entry name" value="PROTEIN_KINASE_DOM"/>
    <property type="match status" value="5"/>
</dbReference>
<dbReference type="InterPro" id="IPR050823">
    <property type="entry name" value="Plant_Ser_Thr_Prot_Kinase"/>
</dbReference>
<feature type="domain" description="Protein kinase" evidence="4">
    <location>
        <begin position="628"/>
        <end position="883"/>
    </location>
</feature>
<dbReference type="Pfam" id="PF07714">
    <property type="entry name" value="PK_Tyr_Ser-Thr"/>
    <property type="match status" value="5"/>
</dbReference>
<feature type="compositionally biased region" description="Polar residues" evidence="3">
    <location>
        <begin position="1169"/>
        <end position="1189"/>
    </location>
</feature>
<feature type="domain" description="Protein kinase" evidence="4">
    <location>
        <begin position="304"/>
        <end position="584"/>
    </location>
</feature>
<comment type="caution">
    <text evidence="5">The sequence shown here is derived from an EMBL/GenBank/DDBJ whole genome shotgun (WGS) entry which is preliminary data.</text>
</comment>
<name>A0ABQ7XYQ8_BRANA</name>
<protein>
    <recommendedName>
        <fullName evidence="4">Protein kinase domain-containing protein</fullName>
    </recommendedName>
</protein>
<dbReference type="InterPro" id="IPR011009">
    <property type="entry name" value="Kinase-like_dom_sf"/>
</dbReference>
<proteinExistence type="predicted"/>
<evidence type="ECO:0000259" key="4">
    <source>
        <dbReference type="PROSITE" id="PS50011"/>
    </source>
</evidence>
<feature type="domain" description="Protein kinase" evidence="4">
    <location>
        <begin position="1231"/>
        <end position="1497"/>
    </location>
</feature>
<dbReference type="Proteomes" id="UP000824890">
    <property type="component" value="Unassembled WGS sequence"/>
</dbReference>
<dbReference type="SUPFAM" id="SSF56112">
    <property type="entry name" value="Protein kinase-like (PK-like)"/>
    <property type="match status" value="5"/>
</dbReference>
<evidence type="ECO:0000313" key="6">
    <source>
        <dbReference type="Proteomes" id="UP000824890"/>
    </source>
</evidence>
<evidence type="ECO:0000256" key="1">
    <source>
        <dbReference type="ARBA" id="ARBA00004236"/>
    </source>
</evidence>
<organism evidence="5 6">
    <name type="scientific">Brassica napus</name>
    <name type="common">Rape</name>
    <dbReference type="NCBI Taxonomy" id="3708"/>
    <lineage>
        <taxon>Eukaryota</taxon>
        <taxon>Viridiplantae</taxon>
        <taxon>Streptophyta</taxon>
        <taxon>Embryophyta</taxon>
        <taxon>Tracheophyta</taxon>
        <taxon>Spermatophyta</taxon>
        <taxon>Magnoliopsida</taxon>
        <taxon>eudicotyledons</taxon>
        <taxon>Gunneridae</taxon>
        <taxon>Pentapetalae</taxon>
        <taxon>rosids</taxon>
        <taxon>malvids</taxon>
        <taxon>Brassicales</taxon>
        <taxon>Brassicaceae</taxon>
        <taxon>Brassiceae</taxon>
        <taxon>Brassica</taxon>
    </lineage>
</organism>
<feature type="domain" description="Protein kinase" evidence="4">
    <location>
        <begin position="1"/>
        <end position="264"/>
    </location>
</feature>
<keyword evidence="2" id="KW-1003">Cell membrane</keyword>
<sequence>MQNHNTSFTLVSVYACCVLTKVHEFQVEVKCLGKHSHPNLVKFLGYCCEVKKSLLVFEYLHQGTLDHHIHGKKELLPWATRVKIAIGTAQGLAFIHSINNSSVYFELRMHNIMLDEEYNSKLFYIETNKKCLENQWTLGRGLKYMSPECVMSGWFEMDTDVFAFGVILLELFTGSKDGDLLTHLIASKEEARKLKNKGLDVIRTRPFSFTEIIDPRLEKDYRVNVAMQMSALIQRCTEDKHTRPSMQQIKSSPETMGNVLKPLMEDPLSFAYEPLLSSPMDKENEDLRVFSVTELKKATSNFRKDRVVHEEDGSVRTFYKGSIDDTSSRTKKRISVFVMECLQDSLEAIEAWKEEVKSLGEHSHPNIVTFLGYCCEDKKSLLVFEYLHQGSLDHHINGKKEVLSWETRVKIAIGIAKGVAFLHSFYNSSLYFELRMHNIMLDEEYNAKLFYLATNKKCLENCLTIYGHRYMPHECLVSGGFKMDTDVFAFGVILLELFTCSKDEDLLAHLLALRNGAKKLKKNKSLDVRETRPFLFTEIIDPRLEGDYPVNAAMQMGTLIQRCTKCWPTRPSMQQPCKQQHPSYLYEPLINTPLLEEAENENLRVFSVKELKKATKKFKKEMVVEGEDTYVQTFYKGNINQTTSAPSRTKTRIAVSVMEGLLHTPHGLEEWKISKEEAESLGEIFHPNLVKLLGYCCEDNRSLLVFEYLGKEKEEALSWDTRVKIAIGIAQGVAFLHSIKNSPLHQELRVHNIMLDEQYNAKLLYLDSKKQFWPIGWTFVGTIYMSPEYLEAATLGMETDVYTFGVILLELFTGSKEISIYLKRLRTRPSLFMEIIDPRLWTHYPVNAATKMGKLIQRCTKDNWKKRPSMQQVLDVLNSIPLIEDPLKVFSVTELKKATKNFKKDRVVKGEDGSVRTFYKGSIDDTTSRTKTRISVSVMECVQDSLEAIEAWKEEVKSLGKHSHPNLVKFLGYCCEDKKSLLVFECLHKGTLDHYIHGKNEVLSWATRVKIAIGIAQGVAFLHSINNSLLYFELRMHNIMLDEEYNAKLFYLETDLKCLENELTVVSGIEYMSPEWLWTGRFEMDSDVFTFGMILLELFTGLKDRALLPPLIALRDGSKKLEDESLDIRTRLFLFNEVIDPRLEGDYPVTAVMQMGTLIQRCTEDRQTRPSMQQNMKTTKSTDYPQQMGNGLKSCKQKHTSPLINTPLLEEEEVENLRIFSVEELKKATNEFKIERVVEGEDTYVQKFYKGYINETTSKLPVSVMEGLVYSQKSLEDWKISKEEAESLGQISHPNLVKLLGYCCEDNRSLLVFEYLQKESLEHHVYQTEEEALPWGTRVKIATGIAQGVAFIHSIKNSPLHQELRMHNILLDEQYNAKLLYLDSKKQSWPEDWTFAGTIYKSPENMFADILGMETDVYIFGVILLELFTGSKEILIKLNRLRTSSFLFTELIDPRLGSDYPVNAATNMGTLVRICTVVDRKKRPLMQQVADVLNSVMCRGT</sequence>
<reference evidence="5 6" key="1">
    <citation type="submission" date="2021-05" db="EMBL/GenBank/DDBJ databases">
        <title>Genome Assembly of Synthetic Allotetraploid Brassica napus Reveals Homoeologous Exchanges between Subgenomes.</title>
        <authorList>
            <person name="Davis J.T."/>
        </authorList>
    </citation>
    <scope>NUCLEOTIDE SEQUENCE [LARGE SCALE GENOMIC DNA]</scope>
    <source>
        <strain evidence="6">cv. Da-Ae</strain>
        <tissue evidence="5">Seedling</tissue>
    </source>
</reference>
<feature type="region of interest" description="Disordered" evidence="3">
    <location>
        <begin position="1165"/>
        <end position="1197"/>
    </location>
</feature>
<dbReference type="Gene3D" id="1.10.510.10">
    <property type="entry name" value="Transferase(Phosphotransferase) domain 1"/>
    <property type="match status" value="5"/>
</dbReference>
<dbReference type="PANTHER" id="PTHR45621">
    <property type="entry name" value="OS01G0588500 PROTEIN-RELATED"/>
    <property type="match status" value="1"/>
</dbReference>
<dbReference type="InterPro" id="IPR000719">
    <property type="entry name" value="Prot_kinase_dom"/>
</dbReference>
<keyword evidence="2" id="KW-0472">Membrane</keyword>
<accession>A0ABQ7XYQ8</accession>